<proteinExistence type="predicted"/>
<accession>A0A1I3JZI6</accession>
<dbReference type="Proteomes" id="UP000183018">
    <property type="component" value="Unassembled WGS sequence"/>
</dbReference>
<sequence length="83" mass="9224">MKSFTPIDLERRSFTGLRCVFLVIMVLAVGGSLYTLVATAFNLWLAGLLLLPNSLLIYLSVFAKDNTLRNTHETLKMLGDTFG</sequence>
<organism evidence="2 3">
    <name type="scientific">Phytopseudomonas argentinensis</name>
    <dbReference type="NCBI Taxonomy" id="289370"/>
    <lineage>
        <taxon>Bacteria</taxon>
        <taxon>Pseudomonadati</taxon>
        <taxon>Pseudomonadota</taxon>
        <taxon>Gammaproteobacteria</taxon>
        <taxon>Pseudomonadales</taxon>
        <taxon>Pseudomonadaceae</taxon>
        <taxon>Phytopseudomonas</taxon>
    </lineage>
</organism>
<protein>
    <submittedName>
        <fullName evidence="2">Uncharacterized protein</fullName>
    </submittedName>
</protein>
<evidence type="ECO:0000313" key="3">
    <source>
        <dbReference type="Proteomes" id="UP000183018"/>
    </source>
</evidence>
<feature type="transmembrane region" description="Helical" evidence="1">
    <location>
        <begin position="20"/>
        <end position="37"/>
    </location>
</feature>
<keyword evidence="1" id="KW-0472">Membrane</keyword>
<dbReference type="RefSeq" id="WP_074883078.1">
    <property type="nucleotide sequence ID" value="NZ_FORC01000002.1"/>
</dbReference>
<feature type="transmembrane region" description="Helical" evidence="1">
    <location>
        <begin position="43"/>
        <end position="63"/>
    </location>
</feature>
<dbReference type="STRING" id="289370.SAMN05216602_2175"/>
<reference evidence="3" key="1">
    <citation type="submission" date="2016-10" db="EMBL/GenBank/DDBJ databases">
        <authorList>
            <person name="Varghese N."/>
            <person name="Submissions S."/>
        </authorList>
    </citation>
    <scope>NUCLEOTIDE SEQUENCE [LARGE SCALE GENOMIC DNA]</scope>
    <source>
        <strain evidence="3">LMG 22563</strain>
    </source>
</reference>
<evidence type="ECO:0000313" key="2">
    <source>
        <dbReference type="EMBL" id="SFI65603.1"/>
    </source>
</evidence>
<dbReference type="AlphaFoldDB" id="A0A1I3JZI6"/>
<gene>
    <name evidence="2" type="ORF">SAMN05216602_2175</name>
</gene>
<keyword evidence="3" id="KW-1185">Reference proteome</keyword>
<dbReference type="OrthoDB" id="6919380at2"/>
<keyword evidence="1" id="KW-0812">Transmembrane</keyword>
<name>A0A1I3JZI6_9GAMM</name>
<dbReference type="EMBL" id="FORC01000002">
    <property type="protein sequence ID" value="SFI65603.1"/>
    <property type="molecule type" value="Genomic_DNA"/>
</dbReference>
<evidence type="ECO:0000256" key="1">
    <source>
        <dbReference type="SAM" id="Phobius"/>
    </source>
</evidence>
<keyword evidence="1" id="KW-1133">Transmembrane helix</keyword>